<dbReference type="InterPro" id="IPR046807">
    <property type="entry name" value="Tra1_central"/>
</dbReference>
<dbReference type="SUPFAM" id="SSF48371">
    <property type="entry name" value="ARM repeat"/>
    <property type="match status" value="2"/>
</dbReference>
<feature type="compositionally biased region" description="Polar residues" evidence="2">
    <location>
        <begin position="2333"/>
        <end position="2344"/>
    </location>
</feature>
<dbReference type="GO" id="GO:0006281">
    <property type="term" value="P:DNA repair"/>
    <property type="evidence" value="ECO:0007669"/>
    <property type="project" value="TreeGrafter"/>
</dbReference>
<dbReference type="GO" id="GO:0005634">
    <property type="term" value="C:nucleus"/>
    <property type="evidence" value="ECO:0007669"/>
    <property type="project" value="TreeGrafter"/>
</dbReference>
<evidence type="ECO:0000313" key="4">
    <source>
        <dbReference type="Proteomes" id="UP000095287"/>
    </source>
</evidence>
<dbReference type="PANTHER" id="PTHR11139:SF1">
    <property type="entry name" value="TRANSFORMATION_TRANSCRIPTION DOMAIN-ASSOCIATED PROTEIN"/>
    <property type="match status" value="1"/>
</dbReference>
<dbReference type="GO" id="GO:0006355">
    <property type="term" value="P:regulation of DNA-templated transcription"/>
    <property type="evidence" value="ECO:0007669"/>
    <property type="project" value="TreeGrafter"/>
</dbReference>
<feature type="region of interest" description="Disordered" evidence="2">
    <location>
        <begin position="1019"/>
        <end position="1056"/>
    </location>
</feature>
<dbReference type="InterPro" id="IPR011009">
    <property type="entry name" value="Kinase-like_dom_sf"/>
</dbReference>
<organism evidence="4 5">
    <name type="scientific">Steinernema glaseri</name>
    <dbReference type="NCBI Taxonomy" id="37863"/>
    <lineage>
        <taxon>Eukaryota</taxon>
        <taxon>Metazoa</taxon>
        <taxon>Ecdysozoa</taxon>
        <taxon>Nematoda</taxon>
        <taxon>Chromadorea</taxon>
        <taxon>Rhabditida</taxon>
        <taxon>Tylenchina</taxon>
        <taxon>Panagrolaimomorpha</taxon>
        <taxon>Strongyloidoidea</taxon>
        <taxon>Steinernematidae</taxon>
        <taxon>Steinernema</taxon>
    </lineage>
</organism>
<feature type="region of interest" description="Disordered" evidence="2">
    <location>
        <begin position="508"/>
        <end position="599"/>
    </location>
</feature>
<dbReference type="Pfam" id="PF02259">
    <property type="entry name" value="FAT"/>
    <property type="match status" value="1"/>
</dbReference>
<proteinExistence type="inferred from homology"/>
<feature type="region of interest" description="Disordered" evidence="2">
    <location>
        <begin position="2307"/>
        <end position="2348"/>
    </location>
</feature>
<dbReference type="InterPro" id="IPR046805">
    <property type="entry name" value="Tra1_ring"/>
</dbReference>
<dbReference type="InterPro" id="IPR003151">
    <property type="entry name" value="PIK-rel_kinase_FAT"/>
</dbReference>
<dbReference type="Pfam" id="PF20206">
    <property type="entry name" value="Tra1_ring"/>
    <property type="match status" value="2"/>
</dbReference>
<dbReference type="GO" id="GO:0035267">
    <property type="term" value="C:NuA4 histone acetyltransferase complex"/>
    <property type="evidence" value="ECO:0007669"/>
    <property type="project" value="TreeGrafter"/>
</dbReference>
<comment type="similarity">
    <text evidence="1">Belongs to the PI3/PI4-kinase family. TRA1 subfamily.</text>
</comment>
<reference evidence="5" key="1">
    <citation type="submission" date="2016-11" db="UniProtKB">
        <authorList>
            <consortium name="WormBaseParasite"/>
        </authorList>
    </citation>
    <scope>IDENTIFICATION</scope>
</reference>
<feature type="compositionally biased region" description="Acidic residues" evidence="2">
    <location>
        <begin position="1028"/>
        <end position="1041"/>
    </location>
</feature>
<dbReference type="WBParaSite" id="L893_g29004.t1">
    <property type="protein sequence ID" value="L893_g29004.t1"/>
    <property type="gene ID" value="L893_g29004"/>
</dbReference>
<feature type="compositionally biased region" description="Basic and acidic residues" evidence="2">
    <location>
        <begin position="576"/>
        <end position="589"/>
    </location>
</feature>
<dbReference type="PANTHER" id="PTHR11139">
    <property type="entry name" value="ATAXIA TELANGIECTASIA MUTATED ATM -RELATED"/>
    <property type="match status" value="1"/>
</dbReference>
<keyword evidence="4" id="KW-1185">Reference proteome</keyword>
<feature type="compositionally biased region" description="Low complexity" evidence="2">
    <location>
        <begin position="1570"/>
        <end position="1588"/>
    </location>
</feature>
<feature type="compositionally biased region" description="Low complexity" evidence="2">
    <location>
        <begin position="532"/>
        <end position="544"/>
    </location>
</feature>
<feature type="region of interest" description="Disordered" evidence="2">
    <location>
        <begin position="1567"/>
        <end position="1615"/>
    </location>
</feature>
<sequence length="4262" mass="487031">MYNSGGGPPFQTSSGSVGIRASSIQSQPIGHVDALVKTLSDTTQRDELKYKALVEISSNFDDIPNGHVFNQIAENLLRAFLKLFNDTQPQCVSENNTQMIRKLMLEMILRMSFSEAMKSFTKNFEPILIRCITHENEENALLALKILSEHIKQYRLPFVPDVASLMSHFKMMYGDMFRHCEGGNMFLTRRMVLPQWNFEDVMLENTLQQCFCVTSVHVDTSDGTDRQIAYTLIPRAQQSVKVLGEVPSLIILLCNMYKQQVLTDLGDLTQIIASYLSAKIPANIKQEQGFNKEVADEFLNSQIRAFTFLAFYAKASPLGGTASDFFQNNAGQVINSMIALFENCPQEPILPRRELLVAARYFFNSEYQKNFVHMLPRLLNNNTLLGNGVTVNECLRVSVVQMLCDLCHHLRNHLTYDVLGNVVYFFSFMLHTTQIYGHSQAMCCKGLMNLVEAFANLERNHNEPCRDVLMHMFDCFVRKFRFMAKHHVGPLLEKYTFNPRQRKNVEALANTESTSQQESEEVAQSKEKGIASTSVSQESCSSTTGEAGTPMEVDDPANPSICSTEPTTSTSQETITADKRASENSDKTPRLGVPFLPPPSKVGGKQLSIAQLCAMYNFKPPLPTNPQDARAMVRVLMQSIKLIAVGISNSHLTTRPPFSSAREREILSKLFVNGIRCLEVFTISQTQSGPGLFQRVQSRSGVRARDEKEALDYFTNTFTMVNADVFETVFAKNVDFLFEKLLVNNALQFIVNGFLVSPNISVVVGREVLKYLMRRLGDLSEINDRSSMYLKIFKMVFSSVSSSNPSSTLENEKMLKSYLHRTVYESMQFALRAPDPTQYFLLLRSLFRSIGNGTHDLLYQAFLPLLPALLQQMCRIHSGRHRQSVRELFCELCLTVPVRLSSLLPYLPLLMDPLVYAFSGSTSLVQQGLRTLELCVDNLQPEYLYYYMAPVRSPLMQGIWKVIRQSSDVNCTTVALRITGKFGGLNRKMLLEAPHLDYSLIGRDDTSPTVVMKFRRSTEPIRAQQTDEQMDEESRDEEMEDVISQRSREPSESTAFPDLTKSTINCEIDLYESVLTALDHLRTTISGDVASNVGIVLRSATNKQSSLSLRQHSMALCRGVLMMALGTTKLSDLDIRELIKKKAALQMKDRGCSQWRNIRPVRCPNTRAREMYKNALTAVIMSAASRDLYDNVLPFFFLIVRYLSVLLTLESYVDKDGAEISEEQIDRNALDGMILVDALYEVLADAHLEFTKPAVVALGIIHETVVQLCGTKTDSTYQPAVYGYIFDTMINMCYETEWYARHGGCSALLHIITTYPYTLVLNNTIFIVNAVLEVFFGLTDEVSCGTIEMANKTMRALLQRCFTKQGGNANVAYKDLSQTQFCLLADIILRLVEHLHDSIPFVREQVVNVFHEITNVTGYTFSELLNMQKDRVTQNLQNGFRRFMTMSSSCQIGFLEFYSMVHTLNPPVIETNVKDPLTLMFLRNLILLCEADEERLDLVPNYAATATTLEHPYSNAYDRLFNVKMAALKAAVGGYVAVCFAKRKEEGPKYGSEEKYVEEYCKQQKKRVKSPSLSSESSDSSESESNPSTPVPRDEQQQAAPATQQSSSSSRATAVDQEELVKKLHNFVLIDGLPHTTAHERFRVDRKMEVHLQLMQIVLKTAVYGPTKLQDVAYESALNVLKICPEGQSLVYPELQTILKDMAEDPSLDDILIKRIFYLHKLSDKTEVHTYIDMCWKELERFLKRKVVCKLRMEFQGCVWLLDLLCDCHGVHDSTRWLPTVVPMVASSDSELSLPGIEWKEKLRKYMNLYPDQAMAVLMNEVHLLKEHTWRLYVDFLKHPDSLPLREVMVKNEDLFEQILQGNVMIGGRWEKRVENYDKKKYELAVMSVLWAVVKRHPEWFARCERIMKFMRGLWNTQRFYQRYGMRHDPREEKDKDKPLLDYVDETKYRVPKLMVSIMLTYYKNNIDEIGLLFELSVVFSHKFISDFIFFQEYVNDVIIPTFPLYWRRKAFFFVVKKFQQDQKATAADDDVARFMQYIVVPAFAWAFERYAPDEVVGSKPNPDDVDDDNIVSVLVTKIIDVCRVDMTDQMLIAMYQFCILLVQHCPTHIHEISQKLKQIGRLRIFMVFAWPCLQAQGPQDITVKYTGHLLIAHIIDKFAINRKIVLQVHSGLMKAYAQDNRDIIRRALDVITPALPKRMDDGYLQLLLFMKKMIGEESHNIQQMTHCIGTVVRHYKVYYYVRHQMLPFLVTAVQRLMLAHHTVEAKKLIVDVCETIIKWELLRVKLVEKNPTDEMDIDQLLKDTARGANSTERDGCTKARPYSPPVARHLESSTVPTTSSLAAGNNEEVHRPIEKAYADQALNTLIRIACQTGEQIALQNQQNVQVAPATDNLNKRSLMLLKAALKPSVWGMNATLNHSAYEKQLLASDVSSPASQQIVQTQVAVEILSSLTIIIPRTMIVEIVRPLQTALSKCVTSSQAAILRAMYTLLQRLLDRTKCTENGLDEFDKLNDALIQFINESFNKFEKSLPSILQSVVAPLHILRLMCTANEEFLQVTCQTAFVRMIVKLVKDHAESMVPKASVSGGSSIRSAEPKDFLPTETCYCAIDLLVNQIARLSADARRTVSQHVLAPLIEHSVCDKLLAVIIKLTDEFLQLRDDSAITLGIPLLCRMLKYLEDRILGNRQLLQSFLYSVAYVYETPRLRNCDLTGRLEPSFYWGVCCNDEKLRGRFMAVWDEKMSPFFLQRMIYFLGEQDWRPLAQHFWVKHCLHLSMYSLNGVRKGTQDSNAKSKSQRQFNTALRSELTRTCNLHAGLINALIPVGLHPKAEEMVPEENDVGIVLSEDNRDALPQCPSVPLVIVQNDYEVAVCAYMKLRDGNNPALVSDRRKREREIQENIKEIPVGVDRVFEELSYLMNVASRFRFEDMAADFIELCYNDSELACSTWTTIFKTMWTHLEDEERALLTPKILHFMGSGTHAAQKDCEISIMRAFMDAFLSCDPPLKMPRSLISFLACTHNNWHRALLHFEEELCRLGKTSLMNAHLAPADDAVLEQIDILDSLRHIYHRLNESDQSEMIWERRAFFEDTSRLIQLCNLGDFNRAKQETSAVIKKWREKEKNTSKRCFGSYPAQVKQEVFSWSETWVNSLRSLGQWDHAFDFANQSSIYDPAIVAESALQLSEWKILKDNMEYLGASAADEDMAMVATYNAMAHITQAGDYDDRRRAEVETIEKDASMYLIHAWRQLPSIVSHSHMSLLRQAQLLQEVHEGSHIARNLRNIRLERESTDLRERAADISPSATEIKAVVKTWRNRQLSLLDDMPSSTQITAWRTYHFNKIQQECQEREMEEKQIEEKKKAEADGAQEVNAKSNEFSLLGLRKSGPVLSRHSAVNQVLDDMFTLNLNTLASTIFGLAKICRMSNHYLLALDHLKTLQIMPQMMRLDACNKVCEEIKSLSKMAHTKSEVIKSLSEAGVKNTPNEFLIEALEMVKTITYDQFTAEENTRILALKAVLLSRLDEDEDAYNAYVVAGKVYNESNIFTNNSVWKCWGEYLEKLFEKDNKQHSAGLQAMFCFINCARVESRSRKYIAKLLWLMKKMIVTSTPTVLESMDAVMRRCSDCVPSANWVVWLNELITMSKQPGGFVTMRLLGYIARGNPEPFIYMLRKYLSNELVSAQITTISRSMDSRFVHAVDIRRDDEVKVEKEPNFAAVKRWESGMLRLLDMAVRMRPADLISLHEVLHGLEAFSCGWYERQLFRLAQIKKECFTDAFQNQHNIQEANPSPELLQMVEKWSKDSQDISMKTDCERPEEIAELNRQFTDLHDKMKEGKLKLYTVLKSVVSFYELIEKKLKSVLRDGILRRESYFLAKFSTKIAAIDIFGCVMTTKQQQAQYTEKIARFLPTFKVFLQNGKVYRLVSVLSECGKVYTYSLELRKDKNQLAAANEDAVYRMFGLINSFLSRDHECSRRLLVFNQPSVVPVGIHASLIEYAPFGPTYPQPTGNTKLMRYLDIYKDCLQNRKDPRSPDQIILDQYDEIFAMDQSPSPEFILKSYKRIIDGDDSIEAKVPKDLLSKWMMRCYPNATHQWIVRKQTACYLGMYSISEFIFNLTTLGLDFMLLNVFTGQTVATNYAFELLLNPQSTGVNYLRSTKLIPFRLSPNLVQYIGASIDGHMKNAMISLARCLESHDIVTIVRPLLFDIFHGLFIKSQFRERDAARAAEKSGQAIISRLHGASTLSGGQNVVPYMIYESSKEENLAKLDPVLHPWF</sequence>
<evidence type="ECO:0000256" key="2">
    <source>
        <dbReference type="SAM" id="MobiDB-lite"/>
    </source>
</evidence>
<dbReference type="InterPro" id="IPR050517">
    <property type="entry name" value="DDR_Repair_Kinase"/>
</dbReference>
<dbReference type="InterPro" id="IPR016024">
    <property type="entry name" value="ARM-type_fold"/>
</dbReference>
<evidence type="ECO:0000256" key="1">
    <source>
        <dbReference type="ARBA" id="ARBA00007234"/>
    </source>
</evidence>
<feature type="compositionally biased region" description="Low complexity" evidence="2">
    <location>
        <begin position="563"/>
        <end position="575"/>
    </location>
</feature>
<evidence type="ECO:0000259" key="3">
    <source>
        <dbReference type="PROSITE" id="PS50290"/>
    </source>
</evidence>
<name>A0A1I7ZRA5_9BILA</name>
<dbReference type="PROSITE" id="PS50290">
    <property type="entry name" value="PI3_4_KINASE_3"/>
    <property type="match status" value="1"/>
</dbReference>
<protein>
    <submittedName>
        <fullName evidence="5">FAT domain-containing protein</fullName>
    </submittedName>
</protein>
<feature type="compositionally biased region" description="Basic and acidic residues" evidence="2">
    <location>
        <begin position="2307"/>
        <end position="2318"/>
    </location>
</feature>
<accession>A0A1I7ZRA5</accession>
<feature type="domain" description="PI3K/PI4K catalytic" evidence="3">
    <location>
        <begin position="3896"/>
        <end position="4250"/>
    </location>
</feature>
<feature type="compositionally biased region" description="Low complexity" evidence="2">
    <location>
        <begin position="1597"/>
        <end position="1614"/>
    </location>
</feature>
<dbReference type="InterPro" id="IPR000403">
    <property type="entry name" value="PI3/4_kinase_cat_dom"/>
</dbReference>
<dbReference type="Pfam" id="PF20175">
    <property type="entry name" value="Tra1_central"/>
    <property type="match status" value="1"/>
</dbReference>
<dbReference type="GO" id="GO:0000124">
    <property type="term" value="C:SAGA complex"/>
    <property type="evidence" value="ECO:0007669"/>
    <property type="project" value="TreeGrafter"/>
</dbReference>
<dbReference type="Proteomes" id="UP000095287">
    <property type="component" value="Unplaced"/>
</dbReference>
<evidence type="ECO:0000313" key="5">
    <source>
        <dbReference type="WBParaSite" id="L893_g29004.t1"/>
    </source>
</evidence>
<dbReference type="SUPFAM" id="SSF56112">
    <property type="entry name" value="Protein kinase-like (PK-like)"/>
    <property type="match status" value="1"/>
</dbReference>